<dbReference type="EC" id="5.3.1.24" evidence="3 9"/>
<dbReference type="InterPro" id="IPR011060">
    <property type="entry name" value="RibuloseP-bd_barrel"/>
</dbReference>
<dbReference type="InterPro" id="IPR001240">
    <property type="entry name" value="PRAI_dom"/>
</dbReference>
<gene>
    <name evidence="9" type="primary">trpF</name>
    <name evidence="11" type="ORF">ACFORL_05115</name>
</gene>
<comment type="similarity">
    <text evidence="9">Belongs to the TrpF family.</text>
</comment>
<accession>A0ABV8CDR6</accession>
<comment type="pathway">
    <text evidence="2 9">Amino-acid biosynthesis; L-tryptophan biosynthesis; L-tryptophan from chorismate: step 3/5.</text>
</comment>
<dbReference type="EMBL" id="JBHSAB010000005">
    <property type="protein sequence ID" value="MFC3908455.1"/>
    <property type="molecule type" value="Genomic_DNA"/>
</dbReference>
<feature type="domain" description="N-(5'phosphoribosyl) anthranilate isomerase (PRAI)" evidence="10">
    <location>
        <begin position="9"/>
        <end position="201"/>
    </location>
</feature>
<evidence type="ECO:0000256" key="8">
    <source>
        <dbReference type="ARBA" id="ARBA00023235"/>
    </source>
</evidence>
<sequence>MEAQRVRIKMCGMTRRQDIDYAIALGADAIGLIFYPKSRRYVTVEQAKILLREIPPLVNIVAVAVDPEPDDLKRLINELPIDTIQFHGNEKVEFCQRFGRPYIKAVSARNSQLITAAMDKFQTASAILVDTPSAEYGGSGQAFDWQIIPERRTRPLIIAGGLNPQNCIAAVKLNPYALDVCSGIEQSPGIKDHHKMKQFVDVLRGKHD</sequence>
<reference evidence="12" key="1">
    <citation type="journal article" date="2019" name="Int. J. Syst. Evol. Microbiol.">
        <title>The Global Catalogue of Microorganisms (GCM) 10K type strain sequencing project: providing services to taxonomists for standard genome sequencing and annotation.</title>
        <authorList>
            <consortium name="The Broad Institute Genomics Platform"/>
            <consortium name="The Broad Institute Genome Sequencing Center for Infectious Disease"/>
            <person name="Wu L."/>
            <person name="Ma J."/>
        </authorList>
    </citation>
    <scope>NUCLEOTIDE SEQUENCE [LARGE SCALE GENOMIC DNA]</scope>
    <source>
        <strain evidence="12">CCUG 59858</strain>
    </source>
</reference>
<evidence type="ECO:0000256" key="6">
    <source>
        <dbReference type="ARBA" id="ARBA00022822"/>
    </source>
</evidence>
<keyword evidence="5 9" id="KW-0028">Amino-acid biosynthesis</keyword>
<evidence type="ECO:0000256" key="4">
    <source>
        <dbReference type="ARBA" id="ARBA00022272"/>
    </source>
</evidence>
<dbReference type="CDD" id="cd00405">
    <property type="entry name" value="PRAI"/>
    <property type="match status" value="1"/>
</dbReference>
<evidence type="ECO:0000256" key="2">
    <source>
        <dbReference type="ARBA" id="ARBA00004664"/>
    </source>
</evidence>
<evidence type="ECO:0000256" key="5">
    <source>
        <dbReference type="ARBA" id="ARBA00022605"/>
    </source>
</evidence>
<evidence type="ECO:0000256" key="3">
    <source>
        <dbReference type="ARBA" id="ARBA00012572"/>
    </source>
</evidence>
<dbReference type="Gene3D" id="3.20.20.70">
    <property type="entry name" value="Aldolase class I"/>
    <property type="match status" value="1"/>
</dbReference>
<evidence type="ECO:0000256" key="9">
    <source>
        <dbReference type="HAMAP-Rule" id="MF_00135"/>
    </source>
</evidence>
<keyword evidence="8 9" id="KW-0413">Isomerase</keyword>
<evidence type="ECO:0000259" key="10">
    <source>
        <dbReference type="Pfam" id="PF00697"/>
    </source>
</evidence>
<keyword evidence="6 9" id="KW-0822">Tryptophan biosynthesis</keyword>
<name>A0ABV8CDR6_9GAMM</name>
<comment type="caution">
    <text evidence="11">The sequence shown here is derived from an EMBL/GenBank/DDBJ whole genome shotgun (WGS) entry which is preliminary data.</text>
</comment>
<dbReference type="Pfam" id="PF00697">
    <property type="entry name" value="PRAI"/>
    <property type="match status" value="1"/>
</dbReference>
<dbReference type="RefSeq" id="WP_382341754.1">
    <property type="nucleotide sequence ID" value="NZ_JBHSAB010000005.1"/>
</dbReference>
<protein>
    <recommendedName>
        <fullName evidence="4 9">N-(5'-phosphoribosyl)anthranilate isomerase</fullName>
        <shortName evidence="9">PRAI</shortName>
        <ecNumber evidence="3 9">5.3.1.24</ecNumber>
    </recommendedName>
</protein>
<proteinExistence type="inferred from homology"/>
<keyword evidence="12" id="KW-1185">Reference proteome</keyword>
<evidence type="ECO:0000313" key="11">
    <source>
        <dbReference type="EMBL" id="MFC3908455.1"/>
    </source>
</evidence>
<dbReference type="PANTHER" id="PTHR42894">
    <property type="entry name" value="N-(5'-PHOSPHORIBOSYL)ANTHRANILATE ISOMERASE"/>
    <property type="match status" value="1"/>
</dbReference>
<dbReference type="PANTHER" id="PTHR42894:SF1">
    <property type="entry name" value="N-(5'-PHOSPHORIBOSYL)ANTHRANILATE ISOMERASE"/>
    <property type="match status" value="1"/>
</dbReference>
<dbReference type="NCBIfam" id="NF002298">
    <property type="entry name" value="PRK01222.1-4"/>
    <property type="match status" value="1"/>
</dbReference>
<dbReference type="GO" id="GO:0004640">
    <property type="term" value="F:phosphoribosylanthranilate isomerase activity"/>
    <property type="evidence" value="ECO:0007669"/>
    <property type="project" value="UniProtKB-EC"/>
</dbReference>
<evidence type="ECO:0000313" key="12">
    <source>
        <dbReference type="Proteomes" id="UP001595758"/>
    </source>
</evidence>
<evidence type="ECO:0000256" key="1">
    <source>
        <dbReference type="ARBA" id="ARBA00001164"/>
    </source>
</evidence>
<organism evidence="11 12">
    <name type="scientific">Legionella dresdenensis</name>
    <dbReference type="NCBI Taxonomy" id="450200"/>
    <lineage>
        <taxon>Bacteria</taxon>
        <taxon>Pseudomonadati</taxon>
        <taxon>Pseudomonadota</taxon>
        <taxon>Gammaproteobacteria</taxon>
        <taxon>Legionellales</taxon>
        <taxon>Legionellaceae</taxon>
        <taxon>Legionella</taxon>
    </lineage>
</organism>
<comment type="catalytic activity">
    <reaction evidence="1 9">
        <text>N-(5-phospho-beta-D-ribosyl)anthranilate = 1-(2-carboxyphenylamino)-1-deoxy-D-ribulose 5-phosphate</text>
        <dbReference type="Rhea" id="RHEA:21540"/>
        <dbReference type="ChEBI" id="CHEBI:18277"/>
        <dbReference type="ChEBI" id="CHEBI:58613"/>
        <dbReference type="EC" id="5.3.1.24"/>
    </reaction>
</comment>
<dbReference type="InterPro" id="IPR044643">
    <property type="entry name" value="TrpF_fam"/>
</dbReference>
<evidence type="ECO:0000256" key="7">
    <source>
        <dbReference type="ARBA" id="ARBA00023141"/>
    </source>
</evidence>
<dbReference type="SUPFAM" id="SSF51366">
    <property type="entry name" value="Ribulose-phoshate binding barrel"/>
    <property type="match status" value="1"/>
</dbReference>
<dbReference type="HAMAP" id="MF_00135">
    <property type="entry name" value="PRAI"/>
    <property type="match status" value="1"/>
</dbReference>
<dbReference type="Proteomes" id="UP001595758">
    <property type="component" value="Unassembled WGS sequence"/>
</dbReference>
<dbReference type="InterPro" id="IPR013785">
    <property type="entry name" value="Aldolase_TIM"/>
</dbReference>
<keyword evidence="7 9" id="KW-0057">Aromatic amino acid biosynthesis</keyword>